<dbReference type="GO" id="GO:0046872">
    <property type="term" value="F:metal ion binding"/>
    <property type="evidence" value="ECO:0007669"/>
    <property type="project" value="UniProtKB-KW"/>
</dbReference>
<evidence type="ECO:0000259" key="4">
    <source>
        <dbReference type="SMART" id="SM00729"/>
    </source>
</evidence>
<name>W0I2T1_9EURY</name>
<protein>
    <recommendedName>
        <fullName evidence="4">Elp3/MiaA/NifB-like radical SAM core domain-containing protein</fullName>
    </recommendedName>
</protein>
<dbReference type="InterPro" id="IPR007197">
    <property type="entry name" value="rSAM"/>
</dbReference>
<dbReference type="CDD" id="cd01335">
    <property type="entry name" value="Radical_SAM"/>
    <property type="match status" value="1"/>
</dbReference>
<evidence type="ECO:0000313" key="5">
    <source>
        <dbReference type="EMBL" id="AHF80361.1"/>
    </source>
</evidence>
<dbReference type="InterPro" id="IPR058240">
    <property type="entry name" value="rSAM_sf"/>
</dbReference>
<dbReference type="HOGENOM" id="CLU_736976_0_0_2"/>
<accession>W0I2T1</accession>
<dbReference type="PANTHER" id="PTHR43432:SF3">
    <property type="entry name" value="SLR0285 PROTEIN"/>
    <property type="match status" value="1"/>
</dbReference>
<dbReference type="SUPFAM" id="SSF102114">
    <property type="entry name" value="Radical SAM enzymes"/>
    <property type="match status" value="1"/>
</dbReference>
<dbReference type="Proteomes" id="UP000019027">
    <property type="component" value="Chromosome"/>
</dbReference>
<keyword evidence="2" id="KW-0408">Iron</keyword>
<dbReference type="EMBL" id="CP006965">
    <property type="protein sequence ID" value="AHF80361.1"/>
    <property type="molecule type" value="Genomic_DNA"/>
</dbReference>
<dbReference type="GO" id="GO:0051536">
    <property type="term" value="F:iron-sulfur cluster binding"/>
    <property type="evidence" value="ECO:0007669"/>
    <property type="project" value="UniProtKB-KW"/>
</dbReference>
<sequence>MVKLEYFTIGTSSHVSGLCHSIIRGEVFTTCSLGCAYCYARWYRGSHGSPRPIFDVFRLIKALGKLVEKNIPVAPVRFSALSDPFQSPAKITLKALKLAYKLKVPVIVNTKLYPSEKHLKVLEDLASEGLLVLQVSITAEKDAKEVRILEPLASSIEERLRLVEKASEVGIPTVVRIQPLIPGLSDRNVEEFLDEIAWAGARMVIVEFLRVERENFEFYKRLFSNYSEVYSKEWDSYLPRTSNEETPLIQVPLEYKLKTAELFAKKSKRRGLAFATCKEGLFNLHEPKTIDCCGMSFLEVEWTRRPTLWDLYLEAYEKGKARAEDLWERCERERLLCGERLKLYPSWLSRSFKAHEKRLRSILKKPELIEKLVPVLKYTDGHYVINELFN</sequence>
<dbReference type="RefSeq" id="WP_042680824.1">
    <property type="nucleotide sequence ID" value="NZ_CP006965.1"/>
</dbReference>
<proteinExistence type="predicted"/>
<evidence type="ECO:0000313" key="6">
    <source>
        <dbReference type="Proteomes" id="UP000019027"/>
    </source>
</evidence>
<dbReference type="SFLD" id="SFLDS00029">
    <property type="entry name" value="Radical_SAM"/>
    <property type="match status" value="1"/>
</dbReference>
<keyword evidence="1" id="KW-0479">Metal-binding</keyword>
<dbReference type="SFLD" id="SFLDG01084">
    <property type="entry name" value="Uncharacterised_Radical_SAM_Su"/>
    <property type="match status" value="1"/>
</dbReference>
<feature type="domain" description="Elp3/MiaA/NifB-like radical SAM core" evidence="4">
    <location>
        <begin position="21"/>
        <end position="234"/>
    </location>
</feature>
<evidence type="ECO:0000256" key="1">
    <source>
        <dbReference type="ARBA" id="ARBA00022723"/>
    </source>
</evidence>
<evidence type="ECO:0000256" key="3">
    <source>
        <dbReference type="ARBA" id="ARBA00023014"/>
    </source>
</evidence>
<dbReference type="GeneID" id="24907823"/>
<keyword evidence="3" id="KW-0411">Iron-sulfur</keyword>
<dbReference type="GO" id="GO:0003824">
    <property type="term" value="F:catalytic activity"/>
    <property type="evidence" value="ECO:0007669"/>
    <property type="project" value="InterPro"/>
</dbReference>
<dbReference type="InterPro" id="IPR006638">
    <property type="entry name" value="Elp3/MiaA/NifB-like_rSAM"/>
</dbReference>
<dbReference type="InterPro" id="IPR040086">
    <property type="entry name" value="MJ0683-like"/>
</dbReference>
<dbReference type="KEGG" id="ths:TES1_0977"/>
<gene>
    <name evidence="5" type="ORF">TES1_0977</name>
</gene>
<organism evidence="5 6">
    <name type="scientific">Thermococcus paralvinellae</name>
    <dbReference type="NCBI Taxonomy" id="582419"/>
    <lineage>
        <taxon>Archaea</taxon>
        <taxon>Methanobacteriati</taxon>
        <taxon>Methanobacteriota</taxon>
        <taxon>Thermococci</taxon>
        <taxon>Thermococcales</taxon>
        <taxon>Thermococcaceae</taxon>
        <taxon>Thermococcus</taxon>
    </lineage>
</organism>
<dbReference type="Pfam" id="PF04055">
    <property type="entry name" value="Radical_SAM"/>
    <property type="match status" value="1"/>
</dbReference>
<dbReference type="Gene3D" id="3.80.30.30">
    <property type="match status" value="1"/>
</dbReference>
<keyword evidence="6" id="KW-1185">Reference proteome</keyword>
<dbReference type="AlphaFoldDB" id="W0I2T1"/>
<evidence type="ECO:0000256" key="2">
    <source>
        <dbReference type="ARBA" id="ARBA00023004"/>
    </source>
</evidence>
<dbReference type="STRING" id="582419.TES1_0977"/>
<dbReference type="OrthoDB" id="15538at2157"/>
<reference evidence="5 6" key="1">
    <citation type="journal article" date="2014" name="Int. J. Syst. Evol. Microbiol.">
        <title>Thermococcus paralvinellae sp. nov. and Thermococcus cleftensis sp. nov. of hyperthermophilic heterotrophs from deep-sea hydrothermal vents.</title>
        <authorList>
            <person name="Hensley S.A."/>
            <person name="Jung J.H."/>
            <person name="Park C.S."/>
            <person name="Holden J.F."/>
        </authorList>
    </citation>
    <scope>NUCLEOTIDE SEQUENCE [LARGE SCALE GENOMIC DNA]</scope>
    <source>
        <strain evidence="5 6">ES1</strain>
    </source>
</reference>
<dbReference type="SMART" id="SM00729">
    <property type="entry name" value="Elp3"/>
    <property type="match status" value="1"/>
</dbReference>
<dbReference type="PANTHER" id="PTHR43432">
    <property type="entry name" value="SLR0285 PROTEIN"/>
    <property type="match status" value="1"/>
</dbReference>